<dbReference type="EMBL" id="JAPFCC010000002">
    <property type="protein sequence ID" value="MCW7556529.1"/>
    <property type="molecule type" value="Genomic_DNA"/>
</dbReference>
<sequence length="87" mass="9991">MEIRTLPAIQNINGELEPIRVGKWYTASYGYEVVTGYCVDVLPTGCILKFRWGDIFRSRYYIDYSLIKGECNDPRVIAKALRLIGAR</sequence>
<protein>
    <recommendedName>
        <fullName evidence="4">Phage protein</fullName>
    </recommendedName>
</protein>
<keyword evidence="3" id="KW-1185">Reference proteome</keyword>
<dbReference type="EMBL" id="JAPFCC010000001">
    <property type="protein sequence ID" value="MCW7556450.1"/>
    <property type="molecule type" value="Genomic_DNA"/>
</dbReference>
<evidence type="ECO:0000313" key="1">
    <source>
        <dbReference type="EMBL" id="MCW7556450.1"/>
    </source>
</evidence>
<evidence type="ECO:0000313" key="2">
    <source>
        <dbReference type="EMBL" id="MCW7556529.1"/>
    </source>
</evidence>
<accession>A0ABT3N499</accession>
<dbReference type="RefSeq" id="WP_262566131.1">
    <property type="nucleotide sequence ID" value="NZ_CP103299.1"/>
</dbReference>
<proteinExistence type="predicted"/>
<evidence type="ECO:0000313" key="3">
    <source>
        <dbReference type="Proteomes" id="UP001209854"/>
    </source>
</evidence>
<reference evidence="1 3" key="1">
    <citation type="submission" date="2022-10" db="EMBL/GenBank/DDBJ databases">
        <title>High-quality genome sequences of two octocoral-associated bacteria, Endozoicomonas euniceicola EF212 and Endozoicomonas gorgoniicola PS125.</title>
        <authorList>
            <person name="Chiou Y.-J."/>
            <person name="Chen Y.-H."/>
        </authorList>
    </citation>
    <scope>NUCLEOTIDE SEQUENCE [LARGE SCALE GENOMIC DNA]</scope>
    <source>
        <strain evidence="1 3">PS125</strain>
    </source>
</reference>
<gene>
    <name evidence="1" type="ORF">NX722_28210</name>
    <name evidence="2" type="ORF">NX722_28605</name>
</gene>
<organism evidence="1 3">
    <name type="scientific">Endozoicomonas gorgoniicola</name>
    <dbReference type="NCBI Taxonomy" id="1234144"/>
    <lineage>
        <taxon>Bacteria</taxon>
        <taxon>Pseudomonadati</taxon>
        <taxon>Pseudomonadota</taxon>
        <taxon>Gammaproteobacteria</taxon>
        <taxon>Oceanospirillales</taxon>
        <taxon>Endozoicomonadaceae</taxon>
        <taxon>Endozoicomonas</taxon>
    </lineage>
</organism>
<comment type="caution">
    <text evidence="1">The sequence shown here is derived from an EMBL/GenBank/DDBJ whole genome shotgun (WGS) entry which is preliminary data.</text>
</comment>
<evidence type="ECO:0008006" key="4">
    <source>
        <dbReference type="Google" id="ProtNLM"/>
    </source>
</evidence>
<name>A0ABT3N499_9GAMM</name>
<dbReference type="Proteomes" id="UP001209854">
    <property type="component" value="Unassembled WGS sequence"/>
</dbReference>